<dbReference type="AlphaFoldDB" id="A0A9F7RAK3"/>
<feature type="coiled-coil region" evidence="9">
    <location>
        <begin position="252"/>
        <end position="279"/>
    </location>
</feature>
<evidence type="ECO:0000256" key="8">
    <source>
        <dbReference type="ARBA" id="ARBA00034106"/>
    </source>
</evidence>
<dbReference type="InterPro" id="IPR019323">
    <property type="entry name" value="ELKS/CAST"/>
</dbReference>
<dbReference type="Pfam" id="PF10174">
    <property type="entry name" value="Cast"/>
    <property type="match status" value="3"/>
</dbReference>
<evidence type="ECO:0000313" key="12">
    <source>
        <dbReference type="RefSeq" id="XP_053536542.1"/>
    </source>
</evidence>
<evidence type="ECO:0000256" key="9">
    <source>
        <dbReference type="SAM" id="Coils"/>
    </source>
</evidence>
<protein>
    <submittedName>
        <fullName evidence="12">ERC protein 2</fullName>
    </submittedName>
</protein>
<evidence type="ECO:0000256" key="3">
    <source>
        <dbReference type="ARBA" id="ARBA00022553"/>
    </source>
</evidence>
<dbReference type="SUPFAM" id="SSF57997">
    <property type="entry name" value="Tropomyosin"/>
    <property type="match status" value="1"/>
</dbReference>
<organism evidence="11 12">
    <name type="scientific">Ictalurus punctatus</name>
    <name type="common">Channel catfish</name>
    <name type="synonym">Silurus punctatus</name>
    <dbReference type="NCBI Taxonomy" id="7998"/>
    <lineage>
        <taxon>Eukaryota</taxon>
        <taxon>Metazoa</taxon>
        <taxon>Chordata</taxon>
        <taxon>Craniata</taxon>
        <taxon>Vertebrata</taxon>
        <taxon>Euteleostomi</taxon>
        <taxon>Actinopterygii</taxon>
        <taxon>Neopterygii</taxon>
        <taxon>Teleostei</taxon>
        <taxon>Ostariophysi</taxon>
        <taxon>Siluriformes</taxon>
        <taxon>Ictaluridae</taxon>
        <taxon>Ictalurus</taxon>
    </lineage>
</organism>
<dbReference type="OrthoDB" id="2019763at2759"/>
<dbReference type="PANTHER" id="PTHR18861">
    <property type="entry name" value="ELKS/RAB6-INTERACTING/CAST PROTEIN"/>
    <property type="match status" value="1"/>
</dbReference>
<dbReference type="GeneID" id="108264953"/>
<evidence type="ECO:0000256" key="1">
    <source>
        <dbReference type="ARBA" id="ARBA00004245"/>
    </source>
</evidence>
<reference evidence="12" key="2">
    <citation type="submission" date="2025-08" db="UniProtKB">
        <authorList>
            <consortium name="RefSeq"/>
        </authorList>
    </citation>
    <scope>IDENTIFICATION</scope>
    <source>
        <tissue evidence="12">Blood</tissue>
    </source>
</reference>
<proteinExistence type="predicted"/>
<dbReference type="GO" id="GO:0048788">
    <property type="term" value="C:cytoskeleton of presynaptic active zone"/>
    <property type="evidence" value="ECO:0007669"/>
    <property type="project" value="TreeGrafter"/>
</dbReference>
<sequence>MGHCLVNADRRGRECGGSRKTFSMENIQSLNAVYAASGPVYTSDHEALASTAYPKGTMTLGRTTSRGKATIMGSSPSISSSLGHLHLDSVAYGDHGAMHLLPQHQWPSSPLLRQAVRGVARREGNPLIEHLRELQMDNAMFQRELDVRDSTIGSSVSSIKTFWSPELKKKRGMRKESVAKTSMVKEQMSVMKDKNQHIQMTIQALQEELCTQRDLNEHMQQENSAGSLGSPPDCFPYLEITEDNFHYLQAEHEQQTKELFLLRKTVEEMEQRMKTQKQTLSARDESIKKLLELLQENGLAKSGLPDEEGLRFCHDEDAPGHLGDMLGQKEKENKHLKEELHRRNQQTDPPKSKALHSVIDMKDTKISTLERNIRELEDEIQMLKTNSLLNTDNRDEMLKQTDIYKNHSKFMKSKIDQLKQDLSKKESEILALQTQLDTLSNQNSDCKQHIEVLKESLTAKEQRANIMQTEVDALRLRLEEKESFLNKKSKQLQDVTDEKGTLNGEIRDLKDMLDVKERKIIVLQKKIENLQDQLKDKEKQLGCLRDRVKSLQTDSSNTDTALATLEEALSEKERVIEQFKEKREKEEWEKQGEIEVFKKENKELKDKIASLQTQLLEKESLLQGKSLALESEESSQMNSEISEQLKVLEKEVTFHKEESGKLKAEVDRLLGVLRELESELTEKDNAISELERQVREQGNKNLSSAKTLQMGETRPPDTAPECTYAPSAGEIITEPPSKGGPGPLCNLFFDASGNRAASAGQQTGRAPPPTGLGHWALSTAGLELGAMSSVGLERWLTSSVVLELGESSSAGLELGETSSAGLECGATSSMGLESWATFSVGQGSGTASSVGQDSVAPSSAGQDSGAAFSAVETSPRVSGWRPEAHITQDSAQETAEKIKELEKALQESMNTSTHREALWVQEEQAHALAQTQLEDLMAALEKTRQELDVTKQQLSSTQNYLAERESHLSSMRHEHRKQLEEILEMKQQALLAAISEKDANIALLELSAPKKKTSHEEVMALKREKDSLMYQLKQQTQSRMKLIAENYEDGHYYPHHPHHPQHSHPGHTHYRRPSRGLSIHSNPQPEKPEQPEQDDEEGIWA</sequence>
<dbReference type="GO" id="GO:0007274">
    <property type="term" value="P:neuromuscular synaptic transmission"/>
    <property type="evidence" value="ECO:0007669"/>
    <property type="project" value="TreeGrafter"/>
</dbReference>
<keyword evidence="2" id="KW-0963">Cytoplasm</keyword>
<evidence type="ECO:0000256" key="2">
    <source>
        <dbReference type="ARBA" id="ARBA00022490"/>
    </source>
</evidence>
<evidence type="ECO:0000256" key="4">
    <source>
        <dbReference type="ARBA" id="ARBA00023018"/>
    </source>
</evidence>
<dbReference type="KEGG" id="ipu:108264953"/>
<keyword evidence="5 9" id="KW-0175">Coiled coil</keyword>
<name>A0A9F7RAK3_ICTPU</name>
<dbReference type="GO" id="GO:0048167">
    <property type="term" value="P:regulation of synaptic plasticity"/>
    <property type="evidence" value="ECO:0007669"/>
    <property type="project" value="TreeGrafter"/>
</dbReference>
<keyword evidence="3" id="KW-0597">Phosphoprotein</keyword>
<keyword evidence="6" id="KW-0206">Cytoskeleton</keyword>
<accession>A0A9F7RAK3</accession>
<gene>
    <name evidence="12" type="primary">LOC108264953</name>
</gene>
<evidence type="ECO:0000313" key="11">
    <source>
        <dbReference type="Proteomes" id="UP000221080"/>
    </source>
</evidence>
<keyword evidence="7" id="KW-0966">Cell projection</keyword>
<dbReference type="CTD" id="26059"/>
<feature type="coiled-coil region" evidence="9">
    <location>
        <begin position="326"/>
        <end position="700"/>
    </location>
</feature>
<evidence type="ECO:0000256" key="7">
    <source>
        <dbReference type="ARBA" id="ARBA00023273"/>
    </source>
</evidence>
<feature type="compositionally biased region" description="Acidic residues" evidence="10">
    <location>
        <begin position="1091"/>
        <end position="1101"/>
    </location>
</feature>
<dbReference type="GO" id="GO:0030424">
    <property type="term" value="C:axon"/>
    <property type="evidence" value="ECO:0007669"/>
    <property type="project" value="UniProtKB-SubCell"/>
</dbReference>
<evidence type="ECO:0000256" key="6">
    <source>
        <dbReference type="ARBA" id="ARBA00023212"/>
    </source>
</evidence>
<reference evidence="11" key="1">
    <citation type="journal article" date="2016" name="Nat. Commun.">
        <title>The channel catfish genome sequence provides insights into the evolution of scale formation in teleosts.</title>
        <authorList>
            <person name="Liu Z."/>
            <person name="Liu S."/>
            <person name="Yao J."/>
            <person name="Bao L."/>
            <person name="Zhang J."/>
            <person name="Li Y."/>
            <person name="Jiang C."/>
            <person name="Sun L."/>
            <person name="Wang R."/>
            <person name="Zhang Y."/>
            <person name="Zhou T."/>
            <person name="Zeng Q."/>
            <person name="Fu Q."/>
            <person name="Gao S."/>
            <person name="Li N."/>
            <person name="Koren S."/>
            <person name="Jiang Y."/>
            <person name="Zimin A."/>
            <person name="Xu P."/>
            <person name="Phillippy A.M."/>
            <person name="Geng X."/>
            <person name="Song L."/>
            <person name="Sun F."/>
            <person name="Li C."/>
            <person name="Wang X."/>
            <person name="Chen A."/>
            <person name="Jin Y."/>
            <person name="Yuan Z."/>
            <person name="Yang Y."/>
            <person name="Tan S."/>
            <person name="Peatman E."/>
            <person name="Lu J."/>
            <person name="Qin Z."/>
            <person name="Dunham R."/>
            <person name="Li Z."/>
            <person name="Sonstegard T."/>
            <person name="Feng J."/>
            <person name="Danzmann R.G."/>
            <person name="Schroeder S."/>
            <person name="Scheffler B."/>
            <person name="Duke M.V."/>
            <person name="Ballard L."/>
            <person name="Kucuktas H."/>
            <person name="Kaltenboeck L."/>
            <person name="Liu H."/>
            <person name="Armbruster J."/>
            <person name="Xie Y."/>
            <person name="Kirby M.L."/>
            <person name="Tian Y."/>
            <person name="Flanagan M.E."/>
            <person name="Mu W."/>
            <person name="Waldbieser G.C."/>
        </authorList>
    </citation>
    <scope>NUCLEOTIDE SEQUENCE [LARGE SCALE GENOMIC DNA]</scope>
    <source>
        <strain evidence="11">SDA103</strain>
    </source>
</reference>
<dbReference type="GO" id="GO:0098882">
    <property type="term" value="F:structural constituent of presynaptic active zone"/>
    <property type="evidence" value="ECO:0007669"/>
    <property type="project" value="TreeGrafter"/>
</dbReference>
<dbReference type="Proteomes" id="UP000221080">
    <property type="component" value="Chromosome 5"/>
</dbReference>
<feature type="compositionally biased region" description="Basic residues" evidence="10">
    <location>
        <begin position="1053"/>
        <end position="1074"/>
    </location>
</feature>
<dbReference type="PANTHER" id="PTHR18861:SF3">
    <property type="entry name" value="ERC PROTEIN 2"/>
    <property type="match status" value="1"/>
</dbReference>
<feature type="compositionally biased region" description="Polar residues" evidence="10">
    <location>
        <begin position="842"/>
        <end position="862"/>
    </location>
</feature>
<keyword evidence="11" id="KW-1185">Reference proteome</keyword>
<feature type="region of interest" description="Disordered" evidence="10">
    <location>
        <begin position="1050"/>
        <end position="1101"/>
    </location>
</feature>
<dbReference type="RefSeq" id="XP_053536542.1">
    <property type="nucleotide sequence ID" value="XM_053680567.1"/>
</dbReference>
<comment type="subcellular location">
    <subcellularLocation>
        <location evidence="1">Cytoplasm</location>
        <location evidence="1">Cytoskeleton</location>
    </subcellularLocation>
    <subcellularLocation>
        <location evidence="8">Presynapse</location>
    </subcellularLocation>
</comment>
<evidence type="ECO:0000256" key="10">
    <source>
        <dbReference type="SAM" id="MobiDB-lite"/>
    </source>
</evidence>
<keyword evidence="4" id="KW-0770">Synapse</keyword>
<evidence type="ECO:0000256" key="5">
    <source>
        <dbReference type="ARBA" id="ARBA00023054"/>
    </source>
</evidence>
<feature type="region of interest" description="Disordered" evidence="10">
    <location>
        <begin position="842"/>
        <end position="890"/>
    </location>
</feature>